<feature type="region of interest" description="Disordered" evidence="4">
    <location>
        <begin position="363"/>
        <end position="642"/>
    </location>
</feature>
<evidence type="ECO:0000313" key="7">
    <source>
        <dbReference type="EMBL" id="CAD7011922.1"/>
    </source>
</evidence>
<comment type="subcellular location">
    <subcellularLocation>
        <location evidence="1">Secreted</location>
        <location evidence="1">Extracellular space</location>
        <location evidence="1">Extracellular matrix</location>
    </subcellularLocation>
</comment>
<dbReference type="PANTHER" id="PTHR11311:SF16">
    <property type="entry name" value="SPONDIN-1"/>
    <property type="match status" value="1"/>
</dbReference>
<feature type="domain" description="BPTI/Kunitz inhibitor" evidence="5">
    <location>
        <begin position="650"/>
        <end position="703"/>
    </location>
</feature>
<dbReference type="InterPro" id="IPR002223">
    <property type="entry name" value="Kunitz_BPTI"/>
</dbReference>
<dbReference type="PANTHER" id="PTHR11311">
    <property type="entry name" value="SPONDIN"/>
    <property type="match status" value="1"/>
</dbReference>
<dbReference type="Gene3D" id="2.20.100.10">
    <property type="entry name" value="Thrombospondin type-1 (TSP1) repeat"/>
    <property type="match status" value="2"/>
</dbReference>
<dbReference type="GO" id="GO:0031012">
    <property type="term" value="C:extracellular matrix"/>
    <property type="evidence" value="ECO:0007669"/>
    <property type="project" value="TreeGrafter"/>
</dbReference>
<dbReference type="InterPro" id="IPR038678">
    <property type="entry name" value="Spondin_N_sf"/>
</dbReference>
<dbReference type="Proteomes" id="UP000606786">
    <property type="component" value="Unassembled WGS sequence"/>
</dbReference>
<evidence type="ECO:0000313" key="8">
    <source>
        <dbReference type="Proteomes" id="UP000606786"/>
    </source>
</evidence>
<protein>
    <submittedName>
        <fullName evidence="7">(Mediterranean fruit fly) hypothetical protein</fullName>
    </submittedName>
</protein>
<dbReference type="SUPFAM" id="SSF57362">
    <property type="entry name" value="BPTI-like"/>
    <property type="match status" value="1"/>
</dbReference>
<keyword evidence="2" id="KW-0964">Secreted</keyword>
<evidence type="ECO:0000256" key="3">
    <source>
        <dbReference type="ARBA" id="ARBA00022889"/>
    </source>
</evidence>
<feature type="compositionally biased region" description="Polar residues" evidence="4">
    <location>
        <begin position="581"/>
        <end position="595"/>
    </location>
</feature>
<dbReference type="AlphaFoldDB" id="A0A811VCF9"/>
<dbReference type="FunFam" id="2.60.40.2130:FF:000002">
    <property type="entry name" value="Putative Spondin-1"/>
    <property type="match status" value="1"/>
</dbReference>
<comment type="caution">
    <text evidence="7">The sequence shown here is derived from an EMBL/GenBank/DDBJ whole genome shotgun (WGS) entry which is preliminary data.</text>
</comment>
<feature type="domain" description="Spondin" evidence="6">
    <location>
        <begin position="1"/>
        <end position="174"/>
    </location>
</feature>
<keyword evidence="8" id="KW-1185">Reference proteome</keyword>
<dbReference type="Pfam" id="PF00014">
    <property type="entry name" value="Kunitz_BPTI"/>
    <property type="match status" value="1"/>
</dbReference>
<dbReference type="InterPro" id="IPR051418">
    <property type="entry name" value="Spondin/Thrombospondin_T1"/>
</dbReference>
<dbReference type="OrthoDB" id="347314at2759"/>
<dbReference type="Gene3D" id="4.10.410.10">
    <property type="entry name" value="Pancreatic trypsin inhibitor Kunitz domain"/>
    <property type="match status" value="1"/>
</dbReference>
<dbReference type="SUPFAM" id="SSF82895">
    <property type="entry name" value="TSP-1 type 1 repeat"/>
    <property type="match status" value="2"/>
</dbReference>
<reference evidence="7" key="1">
    <citation type="submission" date="2020-11" db="EMBL/GenBank/DDBJ databases">
        <authorList>
            <person name="Whitehead M."/>
        </authorList>
    </citation>
    <scope>NUCLEOTIDE SEQUENCE</scope>
    <source>
        <strain evidence="7">EGII</strain>
    </source>
</reference>
<dbReference type="Pfam" id="PF00090">
    <property type="entry name" value="TSP_1"/>
    <property type="match status" value="2"/>
</dbReference>
<dbReference type="InterPro" id="IPR000884">
    <property type="entry name" value="TSP1_rpt"/>
</dbReference>
<dbReference type="EMBL" id="CAJHJT010000056">
    <property type="protein sequence ID" value="CAD7011922.1"/>
    <property type="molecule type" value="Genomic_DNA"/>
</dbReference>
<feature type="compositionally biased region" description="Acidic residues" evidence="4">
    <location>
        <begin position="431"/>
        <end position="446"/>
    </location>
</feature>
<dbReference type="GO" id="GO:0004867">
    <property type="term" value="F:serine-type endopeptidase inhibitor activity"/>
    <property type="evidence" value="ECO:0007669"/>
    <property type="project" value="InterPro"/>
</dbReference>
<sequence length="737" mass="86174">MWSRNLHPKDFPAKGWITRFSDIIGASHTADYSFWKYGEMASDGMKEFAEHGSALTLEREFNNMFKEGNIRTIIKARGPAFPNLNGQSVASVRADPQRHLLSLASKIDPSPDWIVGLSGFELCMSNCTWLEQKTITLYPWDVGTDAGPSYTSPDQPQIPADVIRRIRSNFPNDPRSPFYDETGAQMKPLAVLKIKRQRLYERLCEDEDSNNFDLPRECFTHPWTAWSECTAKCGEGRQFRTRVYKQPEVARIFNCDVETRQDRTCRGEECSREREGYGRVRDSDRYEDNEFAELLEREDTGGQITRADCLLTSWSVWSPCSRTCGEGRIMRRRQYANPMLKRRCQRKYPVKLVNYQTCVEPACPEENQDEDEEEKGTEAEEDEEGADEKDEAEKGEEEENEREDEGNTEAEDVNEGEAKDEKAAVDKNNEDEAEEEEAVEEEEEMKEIEQGKPIRPVSSWQQSRDRNRYNYRGRIKSNQRNRARFENAEKEEADEEDGEAEEEQPEEGEEDEGENEEEGEEEEQEGQEAEEDVGADEEDDAESENSIGKYYNFKNRYNMAGRRKTEKDEADPDDYNERTPSRFNYYNRYSTGNRLRNNRNEEEEPPEDDEGEEQYSRSNARGKNRVRNSRKNRAEDEETDVEPPKIPPYCFTLLKIRSCKEKKPVRNYWFYNYCEDLCMLYTADTCDRNANKFNSLEACEETCRPPGNEFLVRRKQKLSCFKSNEIRQNKRRKNSWM</sequence>
<feature type="compositionally biased region" description="Acidic residues" evidence="4">
    <location>
        <begin position="601"/>
        <end position="613"/>
    </location>
</feature>
<dbReference type="SMART" id="SM00209">
    <property type="entry name" value="TSP1"/>
    <property type="match status" value="2"/>
</dbReference>
<organism evidence="7 8">
    <name type="scientific">Ceratitis capitata</name>
    <name type="common">Mediterranean fruit fly</name>
    <name type="synonym">Tephritis capitata</name>
    <dbReference type="NCBI Taxonomy" id="7213"/>
    <lineage>
        <taxon>Eukaryota</taxon>
        <taxon>Metazoa</taxon>
        <taxon>Ecdysozoa</taxon>
        <taxon>Arthropoda</taxon>
        <taxon>Hexapoda</taxon>
        <taxon>Insecta</taxon>
        <taxon>Pterygota</taxon>
        <taxon>Neoptera</taxon>
        <taxon>Endopterygota</taxon>
        <taxon>Diptera</taxon>
        <taxon>Brachycera</taxon>
        <taxon>Muscomorpha</taxon>
        <taxon>Tephritoidea</taxon>
        <taxon>Tephritidae</taxon>
        <taxon>Ceratitis</taxon>
        <taxon>Ceratitis</taxon>
    </lineage>
</organism>
<keyword evidence="3" id="KW-0130">Cell adhesion</keyword>
<feature type="compositionally biased region" description="Basic residues" evidence="4">
    <location>
        <begin position="469"/>
        <end position="482"/>
    </location>
</feature>
<accession>A0A811VCF9</accession>
<feature type="compositionally biased region" description="Basic residues" evidence="4">
    <location>
        <begin position="620"/>
        <end position="631"/>
    </location>
</feature>
<proteinExistence type="predicted"/>
<name>A0A811VCF9_CERCA</name>
<evidence type="ECO:0000256" key="1">
    <source>
        <dbReference type="ARBA" id="ARBA00004498"/>
    </source>
</evidence>
<evidence type="ECO:0000259" key="6">
    <source>
        <dbReference type="PROSITE" id="PS51020"/>
    </source>
</evidence>
<dbReference type="NCBIfam" id="NF038123">
    <property type="entry name" value="NF038123_dom"/>
    <property type="match status" value="1"/>
</dbReference>
<dbReference type="PROSITE" id="PS50092">
    <property type="entry name" value="TSP1"/>
    <property type="match status" value="2"/>
</dbReference>
<dbReference type="PROSITE" id="PS50279">
    <property type="entry name" value="BPTI_KUNITZ_2"/>
    <property type="match status" value="1"/>
</dbReference>
<dbReference type="PROSITE" id="PS51020">
    <property type="entry name" value="SPONDIN"/>
    <property type="match status" value="1"/>
</dbReference>
<feature type="compositionally biased region" description="Acidic residues" evidence="4">
    <location>
        <begin position="366"/>
        <end position="415"/>
    </location>
</feature>
<dbReference type="InterPro" id="IPR009465">
    <property type="entry name" value="Spondin_N"/>
</dbReference>
<dbReference type="GO" id="GO:0007155">
    <property type="term" value="P:cell adhesion"/>
    <property type="evidence" value="ECO:0007669"/>
    <property type="project" value="UniProtKB-KW"/>
</dbReference>
<dbReference type="InterPro" id="IPR036383">
    <property type="entry name" value="TSP1_rpt_sf"/>
</dbReference>
<feature type="compositionally biased region" description="Acidic residues" evidence="4">
    <location>
        <begin position="491"/>
        <end position="543"/>
    </location>
</feature>
<dbReference type="Pfam" id="PF06468">
    <property type="entry name" value="Spond_N"/>
    <property type="match status" value="1"/>
</dbReference>
<feature type="compositionally biased region" description="Basic and acidic residues" evidence="4">
    <location>
        <begin position="416"/>
        <end position="430"/>
    </location>
</feature>
<evidence type="ECO:0000259" key="5">
    <source>
        <dbReference type="PROSITE" id="PS50279"/>
    </source>
</evidence>
<evidence type="ECO:0000256" key="2">
    <source>
        <dbReference type="ARBA" id="ARBA00022530"/>
    </source>
</evidence>
<dbReference type="InterPro" id="IPR036880">
    <property type="entry name" value="Kunitz_BPTI_sf"/>
</dbReference>
<keyword evidence="2" id="KW-0272">Extracellular matrix</keyword>
<dbReference type="Gene3D" id="2.60.40.2130">
    <property type="entry name" value="F-spondin domain"/>
    <property type="match status" value="1"/>
</dbReference>
<evidence type="ECO:0000256" key="4">
    <source>
        <dbReference type="SAM" id="MobiDB-lite"/>
    </source>
</evidence>
<gene>
    <name evidence="7" type="ORF">CCAP1982_LOCUS20033</name>
</gene>